<reference evidence="3" key="1">
    <citation type="submission" date="2020-11" db="EMBL/GenBank/DDBJ databases">
        <title>Bacterial whole genome sequence for Panacibacter sp. DH6.</title>
        <authorList>
            <person name="Le V."/>
            <person name="Ko S."/>
            <person name="Ahn C.-Y."/>
            <person name="Oh H.-M."/>
        </authorList>
    </citation>
    <scope>NUCLEOTIDE SEQUENCE</scope>
    <source>
        <strain evidence="3">DH6</strain>
    </source>
</reference>
<name>A0A931GVQ0_9BACT</name>
<evidence type="ECO:0000313" key="4">
    <source>
        <dbReference type="Proteomes" id="UP000628448"/>
    </source>
</evidence>
<feature type="domain" description="Outer membrane protein beta-barrel" evidence="2">
    <location>
        <begin position="52"/>
        <end position="217"/>
    </location>
</feature>
<evidence type="ECO:0000259" key="2">
    <source>
        <dbReference type="Pfam" id="PF13505"/>
    </source>
</evidence>
<evidence type="ECO:0000256" key="1">
    <source>
        <dbReference type="ARBA" id="ARBA00022729"/>
    </source>
</evidence>
<comment type="caution">
    <text evidence="3">The sequence shown here is derived from an EMBL/GenBank/DDBJ whole genome shotgun (WGS) entry which is preliminary data.</text>
</comment>
<dbReference type="InterPro" id="IPR011250">
    <property type="entry name" value="OMP/PagP_B-barrel"/>
</dbReference>
<dbReference type="Pfam" id="PF13505">
    <property type="entry name" value="OMP_b-brl"/>
    <property type="match status" value="1"/>
</dbReference>
<accession>A0A931GVQ0</accession>
<dbReference type="InterPro" id="IPR027385">
    <property type="entry name" value="Beta-barrel_OMP"/>
</dbReference>
<organism evidence="3 4">
    <name type="scientific">Panacibacter microcysteis</name>
    <dbReference type="NCBI Taxonomy" id="2793269"/>
    <lineage>
        <taxon>Bacteria</taxon>
        <taxon>Pseudomonadati</taxon>
        <taxon>Bacteroidota</taxon>
        <taxon>Chitinophagia</taxon>
        <taxon>Chitinophagales</taxon>
        <taxon>Chitinophagaceae</taxon>
        <taxon>Panacibacter</taxon>
    </lineage>
</organism>
<dbReference type="Proteomes" id="UP000628448">
    <property type="component" value="Unassembled WGS sequence"/>
</dbReference>
<gene>
    <name evidence="3" type="ORF">I5907_10390</name>
</gene>
<evidence type="ECO:0000313" key="3">
    <source>
        <dbReference type="EMBL" id="MBG9376645.1"/>
    </source>
</evidence>
<keyword evidence="4" id="KW-1185">Reference proteome</keyword>
<protein>
    <submittedName>
        <fullName evidence="3">Outer membrane beta-barrel protein</fullName>
    </submittedName>
</protein>
<sequence length="225" mass="25372">MKKQLFLIVLLCSAVAFESEAQYRYHYGRPRVRTRVRVSPAPKRPVQRIPQAAFQPTLNISLGYGFPNLDKMQLVDFYNAQKGNGTQTGPFTGAIDYQFSRNMSIGVMGTYGKVSAPYYDYANNSNIPDFTGKLENWSAMLNVMTYFPTYNRKVEPYLRTAIGVNSWQQDYTDTEGNKVYNGEKPTQLAYQASLGARFNITKGAGLYVEGGYGKYILNGGLTFKF</sequence>
<dbReference type="SUPFAM" id="SSF56925">
    <property type="entry name" value="OMPA-like"/>
    <property type="match status" value="1"/>
</dbReference>
<dbReference type="Gene3D" id="2.40.160.20">
    <property type="match status" value="1"/>
</dbReference>
<keyword evidence="1" id="KW-0732">Signal</keyword>
<dbReference type="AlphaFoldDB" id="A0A931GVQ0"/>
<proteinExistence type="predicted"/>
<dbReference type="RefSeq" id="WP_196990648.1">
    <property type="nucleotide sequence ID" value="NZ_JADWYR010000001.1"/>
</dbReference>
<dbReference type="EMBL" id="JADWYR010000001">
    <property type="protein sequence ID" value="MBG9376645.1"/>
    <property type="molecule type" value="Genomic_DNA"/>
</dbReference>